<protein>
    <submittedName>
        <fullName evidence="2">Serine/threonine-protein kinase PrkC</fullName>
        <ecNumber evidence="2">2.7.11.1</ecNumber>
    </submittedName>
</protein>
<dbReference type="EC" id="2.7.11.1" evidence="2"/>
<keyword evidence="3" id="KW-1185">Reference proteome</keyword>
<dbReference type="AlphaFoldDB" id="A0A4V3HVM6"/>
<organism evidence="2 3">
    <name type="scientific">Mycobacteroides franklinii</name>
    <dbReference type="NCBI Taxonomy" id="948102"/>
    <lineage>
        <taxon>Bacteria</taxon>
        <taxon>Bacillati</taxon>
        <taxon>Actinomycetota</taxon>
        <taxon>Actinomycetes</taxon>
        <taxon>Mycobacteriales</taxon>
        <taxon>Mycobacteriaceae</taxon>
        <taxon>Mycobacteroides</taxon>
    </lineage>
</organism>
<dbReference type="SMART" id="SM00220">
    <property type="entry name" value="S_TKc"/>
    <property type="match status" value="1"/>
</dbReference>
<feature type="domain" description="Protein kinase" evidence="1">
    <location>
        <begin position="1"/>
        <end position="235"/>
    </location>
</feature>
<dbReference type="EMBL" id="PECC01000026">
    <property type="protein sequence ID" value="TDZ52533.1"/>
    <property type="molecule type" value="Genomic_DNA"/>
</dbReference>
<evidence type="ECO:0000259" key="1">
    <source>
        <dbReference type="PROSITE" id="PS50011"/>
    </source>
</evidence>
<dbReference type="SUPFAM" id="SSF56112">
    <property type="entry name" value="Protein kinase-like (PK-like)"/>
    <property type="match status" value="1"/>
</dbReference>
<keyword evidence="2" id="KW-0418">Kinase</keyword>
<comment type="caution">
    <text evidence="2">The sequence shown here is derived from an EMBL/GenBank/DDBJ whole genome shotgun (WGS) entry which is preliminary data.</text>
</comment>
<dbReference type="InterPro" id="IPR000719">
    <property type="entry name" value="Prot_kinase_dom"/>
</dbReference>
<accession>A0A4V3HVM6</accession>
<dbReference type="Proteomes" id="UP000295165">
    <property type="component" value="Unassembled WGS sequence"/>
</dbReference>
<name>A0A4V3HVM6_9MYCO</name>
<dbReference type="Pfam" id="PF00069">
    <property type="entry name" value="Pkinase"/>
    <property type="match status" value="1"/>
</dbReference>
<dbReference type="PANTHER" id="PTHR24347">
    <property type="entry name" value="SERINE/THREONINE-PROTEIN KINASE"/>
    <property type="match status" value="1"/>
</dbReference>
<sequence length="235" mass="25446">MKIICVDGYPPERISREVAGLSRVDSKNVVRLHEATTVTLENRVCPALVFEYVPGGDLQQRIALAQKPDVDDLSGLLIGLLKGVRDLHSADGTVHRDIKPANIALRDGHWREPVLLDLGLAKANSEPTVTVYPGLIGTTGFMAPEQLAGQRARKAADLFGVGVSVRATLLGKHPFYEPGSNYTIDEARVRITAGPLDLPPEITGATRDVLDRLISPAEYERGSATSNLRRLGVIE</sequence>
<dbReference type="InterPro" id="IPR011009">
    <property type="entry name" value="Kinase-like_dom_sf"/>
</dbReference>
<evidence type="ECO:0000313" key="3">
    <source>
        <dbReference type="Proteomes" id="UP000295165"/>
    </source>
</evidence>
<evidence type="ECO:0000313" key="2">
    <source>
        <dbReference type="EMBL" id="TDZ52533.1"/>
    </source>
</evidence>
<keyword evidence="2" id="KW-0808">Transferase</keyword>
<dbReference type="GO" id="GO:0004674">
    <property type="term" value="F:protein serine/threonine kinase activity"/>
    <property type="evidence" value="ECO:0007669"/>
    <property type="project" value="UniProtKB-EC"/>
</dbReference>
<dbReference type="PROSITE" id="PS50011">
    <property type="entry name" value="PROTEIN_KINASE_DOM"/>
    <property type="match status" value="1"/>
</dbReference>
<dbReference type="GO" id="GO:0005524">
    <property type="term" value="F:ATP binding"/>
    <property type="evidence" value="ECO:0007669"/>
    <property type="project" value="InterPro"/>
</dbReference>
<proteinExistence type="predicted"/>
<reference evidence="2 3" key="1">
    <citation type="journal article" date="2019" name="Sci. Rep.">
        <title>Extended insight into the Mycobacterium chelonae-abscessus complex through whole genome sequencing of Mycobacterium salmoniphilum outbreak and Mycobacterium salmoniphilum-like strains.</title>
        <authorList>
            <person name="Behra P.R.K."/>
            <person name="Das S."/>
            <person name="Pettersson B.M.F."/>
            <person name="Shirreff L."/>
            <person name="DuCote T."/>
            <person name="Jacobsson K.G."/>
            <person name="Ennis D.G."/>
            <person name="Kirsebom L.A."/>
        </authorList>
    </citation>
    <scope>NUCLEOTIDE SEQUENCE [LARGE SCALE GENOMIC DNA]</scope>
    <source>
        <strain evidence="2 3">CCUG 63697</strain>
    </source>
</reference>
<dbReference type="Gene3D" id="1.10.510.10">
    <property type="entry name" value="Transferase(Phosphotransferase) domain 1"/>
    <property type="match status" value="1"/>
</dbReference>
<gene>
    <name evidence="2" type="primary">prkC</name>
    <name evidence="2" type="ORF">CCUG63697_01016</name>
</gene>